<keyword evidence="3" id="KW-1185">Reference proteome</keyword>
<dbReference type="RefSeq" id="WP_349153294.1">
    <property type="nucleotide sequence ID" value="NZ_JBBMER010000002.1"/>
</dbReference>
<dbReference type="Proteomes" id="UP001442364">
    <property type="component" value="Unassembled WGS sequence"/>
</dbReference>
<comment type="caution">
    <text evidence="2">The sequence shown here is derived from an EMBL/GenBank/DDBJ whole genome shotgun (WGS) entry which is preliminary data.</text>
</comment>
<feature type="region of interest" description="Disordered" evidence="1">
    <location>
        <begin position="79"/>
        <end position="98"/>
    </location>
</feature>
<proteinExistence type="predicted"/>
<accession>A0ABV1BX30</accession>
<organism evidence="2 3">
    <name type="scientific">[Lactobacillus] rogosae</name>
    <dbReference type="NCBI Taxonomy" id="706562"/>
    <lineage>
        <taxon>Bacteria</taxon>
        <taxon>Bacillati</taxon>
        <taxon>Bacillota</taxon>
        <taxon>Clostridia</taxon>
        <taxon>Lachnospirales</taxon>
        <taxon>Lachnospiraceae</taxon>
        <taxon>Lachnospira</taxon>
    </lineage>
</organism>
<dbReference type="EMBL" id="JBBMER010000002">
    <property type="protein sequence ID" value="MEQ2378981.1"/>
    <property type="molecule type" value="Genomic_DNA"/>
</dbReference>
<gene>
    <name evidence="2" type="ORF">WMO14_03650</name>
</gene>
<evidence type="ECO:0000313" key="3">
    <source>
        <dbReference type="Proteomes" id="UP001442364"/>
    </source>
</evidence>
<reference evidence="2 3" key="1">
    <citation type="submission" date="2024-03" db="EMBL/GenBank/DDBJ databases">
        <title>Human intestinal bacterial collection.</title>
        <authorList>
            <person name="Pauvert C."/>
            <person name="Hitch T.C.A."/>
            <person name="Clavel T."/>
        </authorList>
    </citation>
    <scope>NUCLEOTIDE SEQUENCE [LARGE SCALE GENOMIC DNA]</scope>
    <source>
        <strain evidence="2 3">CLA-AA-H255</strain>
    </source>
</reference>
<evidence type="ECO:0000256" key="1">
    <source>
        <dbReference type="SAM" id="MobiDB-lite"/>
    </source>
</evidence>
<evidence type="ECO:0000313" key="2">
    <source>
        <dbReference type="EMBL" id="MEQ2378981.1"/>
    </source>
</evidence>
<protein>
    <submittedName>
        <fullName evidence="2">Uncharacterized protein</fullName>
    </submittedName>
</protein>
<name>A0ABV1BX30_9FIRM</name>
<sequence>MVSKITYELLKNSDVFKNIPILTLDERWYHLINEKNKTDEIAYWEKQVNELLKKQGRINNDIKDIKKLKKQLINDVVENMEDDDSSRQKQKRMSQNQRLIQESNDKIASLEDELLEVPRELARANEKLLTETLKACYDRMNANTEDIEVLDKWINATRVKLKKNILIKQDKETVNNNMYSLIHDIIGPENCSAVDRINEGNVGDKQ</sequence>